<evidence type="ECO:0000256" key="1">
    <source>
        <dbReference type="ARBA" id="ARBA00007806"/>
    </source>
</evidence>
<dbReference type="NCBIfam" id="NF007746">
    <property type="entry name" value="PRK10426.1"/>
    <property type="match status" value="1"/>
</dbReference>
<proteinExistence type="inferred from homology"/>
<dbReference type="SUPFAM" id="SSF51445">
    <property type="entry name" value="(Trans)glycosidases"/>
    <property type="match status" value="1"/>
</dbReference>
<keyword evidence="2 5" id="KW-0326">Glycosidase</keyword>
<dbReference type="Gene3D" id="2.60.40.1180">
    <property type="entry name" value="Golgi alpha-mannosidase II"/>
    <property type="match status" value="1"/>
</dbReference>
<dbReference type="Gene3D" id="3.20.20.80">
    <property type="entry name" value="Glycosidases"/>
    <property type="match status" value="1"/>
</dbReference>
<dbReference type="InterPro" id="IPR048395">
    <property type="entry name" value="Glyco_hydro_31_C"/>
</dbReference>
<dbReference type="CDD" id="cd14752">
    <property type="entry name" value="GH31_N"/>
    <property type="match status" value="1"/>
</dbReference>
<dbReference type="InterPro" id="IPR011013">
    <property type="entry name" value="Gal_mutarotase_sf_dom"/>
</dbReference>
<dbReference type="Proteomes" id="UP001232493">
    <property type="component" value="Chromosome"/>
</dbReference>
<dbReference type="EC" id="3.2.1.20" evidence="5"/>
<sequence length="644" mass="75563">MIIDKDNGFEIIIGKNKLLSHSKENPSIFLGYGKEKIDMYRGNFDINDYLESRIPLRNFNIAGNIISFYEDGKTILKMEIKDNEITFENYSNYNRFWIRLNATKNEDIYGCGEQFSYFNLRGKIFPLWTSEPGVGRNKKTYITWLADVEGKAGGDYYTTNFPQSAFLSSNMYYCIVDSSVYMKFDFSHVDFHEIEVWDIPKRISFITGENYLEIISKFNKYMGIQPKLPEWILDGLILGVQGGLEEVNKKLEKLSEVKINALWVQDWVGKKITSFGKRLFWDWKVNEKYYPNLKEYIEELNKRNIRFLGYINPYLIREGELFKEADKKGYFVKNKKGDTYLIDFGEFYCGTIDLTNEKAFNWYKEVIKKNMIDLGFSGWMADFGEYLPIDCVLENGDPKEMHNMWPVLWAKLNYEAVKESGKLGEIVFFMRAGFNGIQKYTTLMWAGDQLVDWSEDDGIPSVVKSFLSSAISGIGYTHCDLGGYTSLFEVKRSKELMKRWIELSAFSPVMRSHEGNRPDDNIQVYSDEELIEYLKKMTEIHSYLKDYLLYYIDEYQEKGIPLIRPLMLHYNVNSDKEYLLGRDLLICPVLKENTKNMEVLLPEDEWINLWTKEKYNGGKYVVNSEIIPVFYRASSKFKELFDNL</sequence>
<feature type="domain" description="Glycosyl hydrolase family 31 C-terminal" evidence="4">
    <location>
        <begin position="559"/>
        <end position="634"/>
    </location>
</feature>
<dbReference type="InterPro" id="IPR044112">
    <property type="entry name" value="YihQ_TIM-like"/>
</dbReference>
<dbReference type="InterPro" id="IPR000322">
    <property type="entry name" value="Glyco_hydro_31_TIM"/>
</dbReference>
<keyword evidence="6" id="KW-1185">Reference proteome</keyword>
<dbReference type="InterPro" id="IPR013780">
    <property type="entry name" value="Glyco_hydro_b"/>
</dbReference>
<dbReference type="Gene3D" id="2.60.40.1760">
    <property type="entry name" value="glycosyl hydrolase (family 31)"/>
    <property type="match status" value="1"/>
</dbReference>
<gene>
    <name evidence="5" type="ORF">JRV97_03450</name>
</gene>
<evidence type="ECO:0000313" key="5">
    <source>
        <dbReference type="EMBL" id="WGS65622.1"/>
    </source>
</evidence>
<feature type="domain" description="Glycoside hydrolase family 31 TIM barrel" evidence="3">
    <location>
        <begin position="272"/>
        <end position="548"/>
    </location>
</feature>
<organism evidence="5 6">
    <name type="scientific">Marinitoga aeolica</name>
    <dbReference type="NCBI Taxonomy" id="2809031"/>
    <lineage>
        <taxon>Bacteria</taxon>
        <taxon>Thermotogati</taxon>
        <taxon>Thermotogota</taxon>
        <taxon>Thermotogae</taxon>
        <taxon>Petrotogales</taxon>
        <taxon>Petrotogaceae</taxon>
        <taxon>Marinitoga</taxon>
    </lineage>
</organism>
<dbReference type="PANTHER" id="PTHR46959">
    <property type="entry name" value="SULFOQUINOVOSIDASE"/>
    <property type="match status" value="1"/>
</dbReference>
<dbReference type="GO" id="GO:0004558">
    <property type="term" value="F:alpha-1,4-glucosidase activity"/>
    <property type="evidence" value="ECO:0007669"/>
    <property type="project" value="UniProtKB-EC"/>
</dbReference>
<dbReference type="CDD" id="cd06594">
    <property type="entry name" value="GH31_glucosidase_YihQ"/>
    <property type="match status" value="1"/>
</dbReference>
<dbReference type="InterPro" id="IPR052990">
    <property type="entry name" value="Sulfoquinovosidase_GH31"/>
</dbReference>
<dbReference type="Pfam" id="PF01055">
    <property type="entry name" value="Glyco_hydro_31_2nd"/>
    <property type="match status" value="1"/>
</dbReference>
<comment type="similarity">
    <text evidence="1 2">Belongs to the glycosyl hydrolase 31 family.</text>
</comment>
<evidence type="ECO:0000259" key="4">
    <source>
        <dbReference type="Pfam" id="PF21365"/>
    </source>
</evidence>
<accession>A0ABY8PSM3</accession>
<dbReference type="Pfam" id="PF21365">
    <property type="entry name" value="Glyco_hydro_31_3rd"/>
    <property type="match status" value="1"/>
</dbReference>
<name>A0ABY8PSM3_9BACT</name>
<evidence type="ECO:0000259" key="3">
    <source>
        <dbReference type="Pfam" id="PF01055"/>
    </source>
</evidence>
<keyword evidence="2 5" id="KW-0378">Hydrolase</keyword>
<dbReference type="InterPro" id="IPR017853">
    <property type="entry name" value="GH"/>
</dbReference>
<dbReference type="SUPFAM" id="SSF74650">
    <property type="entry name" value="Galactose mutarotase-like"/>
    <property type="match status" value="1"/>
</dbReference>
<dbReference type="EMBL" id="CP069362">
    <property type="protein sequence ID" value="WGS65622.1"/>
    <property type="molecule type" value="Genomic_DNA"/>
</dbReference>
<reference evidence="5 6" key="1">
    <citation type="submission" date="2021-02" db="EMBL/GenBank/DDBJ databases">
        <title>Characterization of Marinitoga sp. nov. str. BP5-C20A.</title>
        <authorList>
            <person name="Erauso G."/>
            <person name="Postec A."/>
        </authorList>
    </citation>
    <scope>NUCLEOTIDE SEQUENCE [LARGE SCALE GENOMIC DNA]</scope>
    <source>
        <strain evidence="5 6">BP5-C20A</strain>
    </source>
</reference>
<dbReference type="PANTHER" id="PTHR46959:SF2">
    <property type="entry name" value="SULFOQUINOVOSIDASE"/>
    <property type="match status" value="1"/>
</dbReference>
<protein>
    <submittedName>
        <fullName evidence="5">Alpha-glucosidase</fullName>
        <ecNumber evidence="5">3.2.1.20</ecNumber>
    </submittedName>
</protein>
<evidence type="ECO:0000256" key="2">
    <source>
        <dbReference type="RuleBase" id="RU361185"/>
    </source>
</evidence>
<dbReference type="SUPFAM" id="SSF51011">
    <property type="entry name" value="Glycosyl hydrolase domain"/>
    <property type="match status" value="1"/>
</dbReference>
<evidence type="ECO:0000313" key="6">
    <source>
        <dbReference type="Proteomes" id="UP001232493"/>
    </source>
</evidence>